<feature type="domain" description="SLH" evidence="2">
    <location>
        <begin position="485"/>
        <end position="541"/>
    </location>
</feature>
<protein>
    <recommendedName>
        <fullName evidence="2">SLH domain-containing protein</fullName>
    </recommendedName>
</protein>
<dbReference type="Proteomes" id="UP000070442">
    <property type="component" value="Unassembled WGS sequence"/>
</dbReference>
<dbReference type="Pfam" id="PF00395">
    <property type="entry name" value="SLH"/>
    <property type="match status" value="3"/>
</dbReference>
<evidence type="ECO:0000313" key="3">
    <source>
        <dbReference type="EMBL" id="KXB67220.1"/>
    </source>
</evidence>
<feature type="region of interest" description="Disordered" evidence="1">
    <location>
        <begin position="1"/>
        <end position="54"/>
    </location>
</feature>
<organism evidence="3 4">
    <name type="scientific">Aedoeadaptatus coxii</name>
    <dbReference type="NCBI Taxonomy" id="755172"/>
    <lineage>
        <taxon>Bacteria</taxon>
        <taxon>Bacillati</taxon>
        <taxon>Bacillota</taxon>
        <taxon>Tissierellia</taxon>
        <taxon>Tissierellales</taxon>
        <taxon>Peptoniphilaceae</taxon>
        <taxon>Aedoeadaptatus</taxon>
    </lineage>
</organism>
<feature type="region of interest" description="Disordered" evidence="1">
    <location>
        <begin position="60"/>
        <end position="79"/>
    </location>
</feature>
<dbReference type="InterPro" id="IPR020840">
    <property type="entry name" value="Extracell_matrix-bd_GA"/>
</dbReference>
<name>A0A134AI70_9FIRM</name>
<dbReference type="Pfam" id="PF01468">
    <property type="entry name" value="GA"/>
    <property type="match status" value="1"/>
</dbReference>
<dbReference type="AlphaFoldDB" id="A0A134AI70"/>
<dbReference type="PANTHER" id="PTHR43308">
    <property type="entry name" value="OUTER MEMBRANE PROTEIN ALPHA-RELATED"/>
    <property type="match status" value="1"/>
</dbReference>
<comment type="caution">
    <text evidence="3">The sequence shown here is derived from an EMBL/GenBank/DDBJ whole genome shotgun (WGS) entry which is preliminary data.</text>
</comment>
<proteinExistence type="predicted"/>
<dbReference type="PATRIC" id="fig|755172.3.peg.665"/>
<keyword evidence="4" id="KW-1185">Reference proteome</keyword>
<dbReference type="Gene3D" id="1.20.5.420">
    <property type="entry name" value="Immunoglobulin FC, subunit C"/>
    <property type="match status" value="1"/>
</dbReference>
<dbReference type="InterPro" id="IPR001119">
    <property type="entry name" value="SLH_dom"/>
</dbReference>
<feature type="domain" description="SLH" evidence="2">
    <location>
        <begin position="542"/>
        <end position="605"/>
    </location>
</feature>
<dbReference type="PROSITE" id="PS51272">
    <property type="entry name" value="SLH"/>
    <property type="match status" value="2"/>
</dbReference>
<feature type="compositionally biased region" description="Basic and acidic residues" evidence="1">
    <location>
        <begin position="1"/>
        <end position="26"/>
    </location>
</feature>
<dbReference type="EMBL" id="LSDG01000022">
    <property type="protein sequence ID" value="KXB67220.1"/>
    <property type="molecule type" value="Genomic_DNA"/>
</dbReference>
<evidence type="ECO:0000259" key="2">
    <source>
        <dbReference type="PROSITE" id="PS51272"/>
    </source>
</evidence>
<dbReference type="InterPro" id="IPR051465">
    <property type="entry name" value="Cell_Envelope_Struct_Comp"/>
</dbReference>
<feature type="compositionally biased region" description="Gly residues" evidence="1">
    <location>
        <begin position="324"/>
        <end position="345"/>
    </location>
</feature>
<evidence type="ECO:0000313" key="4">
    <source>
        <dbReference type="Proteomes" id="UP000070442"/>
    </source>
</evidence>
<feature type="compositionally biased region" description="Basic and acidic residues" evidence="1">
    <location>
        <begin position="33"/>
        <end position="42"/>
    </location>
</feature>
<evidence type="ECO:0000256" key="1">
    <source>
        <dbReference type="SAM" id="MobiDB-lite"/>
    </source>
</evidence>
<dbReference type="SUPFAM" id="SSF46997">
    <property type="entry name" value="Bacterial immunoglobulin/albumin-binding domains"/>
    <property type="match status" value="1"/>
</dbReference>
<dbReference type="SMART" id="SM00844">
    <property type="entry name" value="GA"/>
    <property type="match status" value="1"/>
</dbReference>
<accession>A0A134AI70</accession>
<feature type="compositionally biased region" description="Gly residues" evidence="1">
    <location>
        <begin position="354"/>
        <end position="391"/>
    </location>
</feature>
<dbReference type="STRING" id="755172.HMPREF1863_00694"/>
<feature type="compositionally biased region" description="Low complexity" evidence="1">
    <location>
        <begin position="314"/>
        <end position="323"/>
    </location>
</feature>
<dbReference type="InterPro" id="IPR009063">
    <property type="entry name" value="Ig/albumin-bd_sf"/>
</dbReference>
<dbReference type="InterPro" id="IPR002988">
    <property type="entry name" value="GA_module"/>
</dbReference>
<gene>
    <name evidence="3" type="ORF">HMPREF1863_00694</name>
</gene>
<reference evidence="4" key="1">
    <citation type="submission" date="2016-01" db="EMBL/GenBank/DDBJ databases">
        <authorList>
            <person name="Mitreva M."/>
            <person name="Pepin K.H."/>
            <person name="Mihindukulasuriya K.A."/>
            <person name="Fulton R."/>
            <person name="Fronick C."/>
            <person name="O'Laughlin M."/>
            <person name="Miner T."/>
            <person name="Herter B."/>
            <person name="Rosa B.A."/>
            <person name="Cordes M."/>
            <person name="Tomlinson C."/>
            <person name="Wollam A."/>
            <person name="Palsikar V.B."/>
            <person name="Mardis E.R."/>
            <person name="Wilson R.K."/>
        </authorList>
    </citation>
    <scope>NUCLEOTIDE SEQUENCE [LARGE SCALE GENOMIC DNA]</scope>
    <source>
        <strain evidence="4">DNF00729</strain>
    </source>
</reference>
<sequence length="644" mass="70597">MVKAKEQNAEAEKALNEKKKSGKNDIDNLPNLNEKEKKDFKNQIDQASDQGTVDKIVNEAKEKNKKSMEDEDLADRDEVTKAKEELRTYMNSMDEKVLDNVSIEFKGNDRKEAKEAVQRAKDLLAKEKITKDELKFIKSIPYREVDGKKSGLFRKYTKKALVNYKVEGERDQINPHNNKKYVALKNNEIKIQSNLKGAGKYGENEKAFFKLNYVTNEQYAAHNNVAKPMAVSFRSARIDVESTATPKYDKQELPKDDYTVTPEDGGYKITILKLPEGVKYVKPIVYVKFANKTYFENGDMVAVTAAVEPNSEDQTPGDQTPGGQTPGGQTPGGQTPGGQTPGGQTPGDQTPGGQTPGGQTPGGQTPGGQTPGGQTPGGQTPGGQTPGGQTPGGQTPVIPSKPDVSHESGSSSTDSGYIFLEPVATVQRESSKPSEPTNQAEAPKAKHGAYIYGYGDDCFRPNGKISRAEAASMIAYLAGLDMNQKDKANFADTPSAWYNAAINAMVKNNLMLADKNGNFRPNEPITRAEFARALAGIDKKSDRVASFTDVKGHEFEDAINQAFGNGHIVGYPDGTFRPDGAITRAEAVTILNHYDGRSMDKQDLQKIRMNFKSFKDVEERHWAYVQILLAANNFQEMKDALGNR</sequence>
<feature type="region of interest" description="Disordered" evidence="1">
    <location>
        <begin position="309"/>
        <end position="416"/>
    </location>
</feature>